<keyword evidence="1 4" id="KW-0378">Hydrolase</keyword>
<dbReference type="InterPro" id="IPR001910">
    <property type="entry name" value="Inosine/uridine_hydrolase_dom"/>
</dbReference>
<dbReference type="InterPro" id="IPR036452">
    <property type="entry name" value="Ribo_hydro-like"/>
</dbReference>
<keyword evidence="2 4" id="KW-0326">Glycosidase</keyword>
<proteinExistence type="predicted"/>
<dbReference type="GO" id="GO:0008477">
    <property type="term" value="F:purine nucleosidase activity"/>
    <property type="evidence" value="ECO:0007669"/>
    <property type="project" value="UniProtKB-EC"/>
</dbReference>
<evidence type="ECO:0000259" key="3">
    <source>
        <dbReference type="Pfam" id="PF01156"/>
    </source>
</evidence>
<dbReference type="Pfam" id="PF01156">
    <property type="entry name" value="IU_nuc_hydro"/>
    <property type="match status" value="1"/>
</dbReference>
<dbReference type="SUPFAM" id="SSF53590">
    <property type="entry name" value="Nucleoside hydrolase"/>
    <property type="match status" value="1"/>
</dbReference>
<evidence type="ECO:0000256" key="1">
    <source>
        <dbReference type="ARBA" id="ARBA00022801"/>
    </source>
</evidence>
<evidence type="ECO:0000313" key="4">
    <source>
        <dbReference type="EMBL" id="NYJ22707.1"/>
    </source>
</evidence>
<organism evidence="4 5">
    <name type="scientific">Leifsonia shinshuensis</name>
    <dbReference type="NCBI Taxonomy" id="150026"/>
    <lineage>
        <taxon>Bacteria</taxon>
        <taxon>Bacillati</taxon>
        <taxon>Actinomycetota</taxon>
        <taxon>Actinomycetes</taxon>
        <taxon>Micrococcales</taxon>
        <taxon>Microbacteriaceae</taxon>
        <taxon>Leifsonia</taxon>
    </lineage>
</organism>
<dbReference type="AlphaFoldDB" id="A0A853CPW8"/>
<protein>
    <submittedName>
        <fullName evidence="4">Purine nucleosidase</fullName>
        <ecNumber evidence="4">3.2.2.1</ecNumber>
    </submittedName>
</protein>
<gene>
    <name evidence="4" type="ORF">HNR13_000994</name>
</gene>
<dbReference type="InterPro" id="IPR023186">
    <property type="entry name" value="IUNH"/>
</dbReference>
<feature type="domain" description="Inosine/uridine-preferring nucleoside hydrolase" evidence="3">
    <location>
        <begin position="5"/>
        <end position="270"/>
    </location>
</feature>
<reference evidence="4 5" key="1">
    <citation type="submission" date="2020-07" db="EMBL/GenBank/DDBJ databases">
        <title>Sequencing the genomes of 1000 actinobacteria strains.</title>
        <authorList>
            <person name="Klenk H.-P."/>
        </authorList>
    </citation>
    <scope>NUCLEOTIDE SEQUENCE [LARGE SCALE GENOMIC DNA]</scope>
    <source>
        <strain evidence="4 5">DSM 15165</strain>
    </source>
</reference>
<dbReference type="PANTHER" id="PTHR12304">
    <property type="entry name" value="INOSINE-URIDINE PREFERRING NUCLEOSIDE HYDROLASE"/>
    <property type="match status" value="1"/>
</dbReference>
<dbReference type="EMBL" id="JACCFL010000001">
    <property type="protein sequence ID" value="NYJ22707.1"/>
    <property type="molecule type" value="Genomic_DNA"/>
</dbReference>
<evidence type="ECO:0000256" key="2">
    <source>
        <dbReference type="ARBA" id="ARBA00023295"/>
    </source>
</evidence>
<comment type="caution">
    <text evidence="4">The sequence shown here is derived from an EMBL/GenBank/DDBJ whole genome shotgun (WGS) entry which is preliminary data.</text>
</comment>
<dbReference type="GO" id="GO:0006152">
    <property type="term" value="P:purine nucleoside catabolic process"/>
    <property type="evidence" value="ECO:0007669"/>
    <property type="project" value="TreeGrafter"/>
</dbReference>
<dbReference type="RefSeq" id="WP_179604725.1">
    <property type="nucleotide sequence ID" value="NZ_BAABEH010000001.1"/>
</dbReference>
<dbReference type="PANTHER" id="PTHR12304:SF4">
    <property type="entry name" value="URIDINE NUCLEOSIDASE"/>
    <property type="match status" value="1"/>
</dbReference>
<dbReference type="EC" id="3.2.2.1" evidence="4"/>
<evidence type="ECO:0000313" key="5">
    <source>
        <dbReference type="Proteomes" id="UP000578352"/>
    </source>
</evidence>
<dbReference type="Proteomes" id="UP000578352">
    <property type="component" value="Unassembled WGS sequence"/>
</dbReference>
<sequence>MPQPLVLDTDIGTDVDDILALSMIVGSPELDLTGVTTVYGDVRLRARMIARTLAVAGALRPVIVPGLGLTRSGRPVWWPGHEGRLMPDLEIEVIDDDLDAITVLASASTVAAIGPLTNIAAMTERPDRAVDHIVMMGGEFRLGRPEHNIVCDVDAADVVFRSGVLLTAVGLDQTERVRITERSLEAIETAGPLGDLLYSEVRQFWSFAEQDYNVPHDPVAVLAIARPDLFTTERGQITVATSGPDAGVTTFVPDPAGPHRVVTDVDTEQVASEIVSRIVAAGVRNLAPLEEEKQ</sequence>
<dbReference type="Gene3D" id="3.90.245.10">
    <property type="entry name" value="Ribonucleoside hydrolase-like"/>
    <property type="match status" value="1"/>
</dbReference>
<name>A0A853CPW8_9MICO</name>
<dbReference type="GO" id="GO:0005829">
    <property type="term" value="C:cytosol"/>
    <property type="evidence" value="ECO:0007669"/>
    <property type="project" value="TreeGrafter"/>
</dbReference>
<accession>A0A853CPW8</accession>